<reference evidence="3" key="1">
    <citation type="submission" date="2025-08" db="UniProtKB">
        <authorList>
            <consortium name="RefSeq"/>
        </authorList>
    </citation>
    <scope>IDENTIFICATION</scope>
</reference>
<dbReference type="PANTHER" id="PTHR47481:SF43">
    <property type="entry name" value="RETROTRANSPOSON COPIA-LIKE N-TERMINAL DOMAIN-CONTAINING PROTEIN"/>
    <property type="match status" value="1"/>
</dbReference>
<dbReference type="PaxDb" id="4097-A0A1S4AI46"/>
<dbReference type="OrthoDB" id="1305827at2759"/>
<feature type="domain" description="Retrotransposon Copia-like N-terminal" evidence="2">
    <location>
        <begin position="102"/>
        <end position="144"/>
    </location>
</feature>
<evidence type="ECO:0000313" key="3">
    <source>
        <dbReference type="RefSeq" id="XP_016476098.1"/>
    </source>
</evidence>
<gene>
    <name evidence="3" type="primary">LOC107797702</name>
</gene>
<feature type="region of interest" description="Disordered" evidence="1">
    <location>
        <begin position="330"/>
        <end position="363"/>
    </location>
</feature>
<evidence type="ECO:0000256" key="1">
    <source>
        <dbReference type="SAM" id="MobiDB-lite"/>
    </source>
</evidence>
<dbReference type="Pfam" id="PF14223">
    <property type="entry name" value="Retrotran_gag_2"/>
    <property type="match status" value="1"/>
</dbReference>
<dbReference type="KEGG" id="nta:107797702"/>
<organism evidence="3">
    <name type="scientific">Nicotiana tabacum</name>
    <name type="common">Common tobacco</name>
    <dbReference type="NCBI Taxonomy" id="4097"/>
    <lineage>
        <taxon>Eukaryota</taxon>
        <taxon>Viridiplantae</taxon>
        <taxon>Streptophyta</taxon>
        <taxon>Embryophyta</taxon>
        <taxon>Tracheophyta</taxon>
        <taxon>Spermatophyta</taxon>
        <taxon>Magnoliopsida</taxon>
        <taxon>eudicotyledons</taxon>
        <taxon>Gunneridae</taxon>
        <taxon>Pentapetalae</taxon>
        <taxon>asterids</taxon>
        <taxon>lamiids</taxon>
        <taxon>Solanales</taxon>
        <taxon>Solanaceae</taxon>
        <taxon>Nicotianoideae</taxon>
        <taxon>Nicotianeae</taxon>
        <taxon>Nicotiana</taxon>
    </lineage>
</organism>
<dbReference type="AlphaFoldDB" id="A0A1S4AI46"/>
<feature type="compositionally biased region" description="Basic residues" evidence="1">
    <location>
        <begin position="346"/>
        <end position="357"/>
    </location>
</feature>
<dbReference type="OMA" id="QDASIMS"/>
<dbReference type="PANTHER" id="PTHR47481">
    <property type="match status" value="1"/>
</dbReference>
<dbReference type="RefSeq" id="XP_016476098.1">
    <property type="nucleotide sequence ID" value="XM_016620612.1"/>
</dbReference>
<name>A0A1S4AI46_TOBAC</name>
<proteinExistence type="predicted"/>
<protein>
    <recommendedName>
        <fullName evidence="2">Retrotransposon Copia-like N-terminal domain-containing protein</fullName>
    </recommendedName>
</protein>
<dbReference type="Pfam" id="PF14244">
    <property type="entry name" value="Retrotran_gag_3"/>
    <property type="match status" value="1"/>
</dbReference>
<dbReference type="STRING" id="4097.A0A1S4AI46"/>
<sequence>MGHMWRQYPCRIAGPSQQRGQSSASALVTSSPLLSQLGVEVRHRICRRLVTEAEAGEVGRIEAVVEQHLRRRKAMMISSSASSTSYATTQSTSLFSSPTSLNHAHNFISIKLTATNYLFWRTQLLPFLRGQNLHGFIDGSHPCPPSHVSVANATGDGSQTTTINPDYAVWIQQDQLILSLLISSLSEETLPIAVGLNISKAVWDVLEAALSSPSNSRILSLHMQLQNLKQDDLTVTQYLHTAKLISDELTVVGRPLCLADHNIYVCRGLRSEFKDIVTTLSARPQPVTFVELHSFLLNHEFINGSSLSNLSISMPQQPESIQHPSANLAHKNAQPDRSYNNNTNRGRGRPNRGRGGRGGRFNSRNYSTYNQPWQSTDQQQKCQICNGHNHTAPNFFQRCSQATNLEAYLSHSTPNAPSQQWFPDTGAMH</sequence>
<accession>A0A1S4AI46</accession>
<dbReference type="InterPro" id="IPR029472">
    <property type="entry name" value="Copia-like_N"/>
</dbReference>
<evidence type="ECO:0000259" key="2">
    <source>
        <dbReference type="Pfam" id="PF14244"/>
    </source>
</evidence>